<feature type="domain" description="Peptidase S33 tripeptidyl aminopeptidase-like C-terminal" evidence="5">
    <location>
        <begin position="430"/>
        <end position="521"/>
    </location>
</feature>
<dbReference type="EMBL" id="AP026073">
    <property type="protein sequence ID" value="BDM69551.1"/>
    <property type="molecule type" value="Genomic_DNA"/>
</dbReference>
<dbReference type="RefSeq" id="WP_261953439.1">
    <property type="nucleotide sequence ID" value="NZ_AP026073.1"/>
</dbReference>
<sequence length="535" mass="57467">MKEHVREGSMAGLSVSGRVPRTRWWGASALAGVAAVVVAATLLPAGGAQANGAGLRVPARYAQQRLDWQPCGGGSSLECARMTVPRDWHRPDAGVDLTVAVSRHRASSPAERRGVLMMAAGGPGASGLNRPEGFVKDEPAVGAAYDVVSFDQRGVGRSTHPVCQTDEEFQEFFAHDFRDRSPAAVQGVLARSRKLARDCQARSGGLLPYLTTEQTARDMDLFRSLLGAKKISYYGPSYATMLGAYYATLYPRRVERTVLDSNVGWSGSWEDFETGQPKSFQRRFEQDFLPWLAKYDAVYHYGRTVAQTKARWEARRRALAEHPVTVGSVVIGPNQLDNGTIQAVYNAKEGFPALASALVALDHGDGAGAPERQLVEKVFGSYLSPAFLAEFFSVTCNDTAWNRDVGHWVRQSAKDAAAQPLVGARELAFSSVCAYWPATTAPKVKVTGSGLPTTLMLNSVHDPATYYEAALRDHRALRGSRLVTVTGGGDHGQYRNGNACVDGIVSTYLLTGAAPKHDTTCAAGPLPVPAGPGAK</sequence>
<dbReference type="InterPro" id="IPR013595">
    <property type="entry name" value="Pept_S33_TAP-like_C"/>
</dbReference>
<evidence type="ECO:0000313" key="7">
    <source>
        <dbReference type="Proteomes" id="UP001059597"/>
    </source>
</evidence>
<dbReference type="PANTHER" id="PTHR43248">
    <property type="entry name" value="2-SUCCINYL-6-HYDROXY-2,4-CYCLOHEXADIENE-1-CARBOXYLATE SYNTHASE"/>
    <property type="match status" value="1"/>
</dbReference>
<dbReference type="InterPro" id="IPR000073">
    <property type="entry name" value="AB_hydrolase_1"/>
</dbReference>
<dbReference type="Gene3D" id="3.40.50.1820">
    <property type="entry name" value="alpha/beta hydrolase"/>
    <property type="match status" value="1"/>
</dbReference>
<reference evidence="6" key="1">
    <citation type="submission" date="2022-06" db="EMBL/GenBank/DDBJ databases">
        <title>Complete genome sequence of Streptomyces nigrescens HEK616.</title>
        <authorList>
            <person name="Asamizu S."/>
            <person name="Onaka H."/>
        </authorList>
    </citation>
    <scope>NUCLEOTIDE SEQUENCE</scope>
    <source>
        <strain evidence="6">HEK616</strain>
    </source>
</reference>
<dbReference type="SUPFAM" id="SSF53474">
    <property type="entry name" value="alpha/beta-Hydrolases"/>
    <property type="match status" value="1"/>
</dbReference>
<evidence type="ECO:0000259" key="4">
    <source>
        <dbReference type="Pfam" id="PF00561"/>
    </source>
</evidence>
<keyword evidence="7" id="KW-1185">Reference proteome</keyword>
<evidence type="ECO:0000256" key="2">
    <source>
        <dbReference type="ARBA" id="ARBA00022729"/>
    </source>
</evidence>
<accession>A0ABM7ZT56</accession>
<evidence type="ECO:0000313" key="6">
    <source>
        <dbReference type="EMBL" id="BDM69551.1"/>
    </source>
</evidence>
<proteinExistence type="inferred from homology"/>
<evidence type="ECO:0000256" key="1">
    <source>
        <dbReference type="ARBA" id="ARBA00010088"/>
    </source>
</evidence>
<feature type="domain" description="AB hydrolase-1" evidence="4">
    <location>
        <begin position="116"/>
        <end position="290"/>
    </location>
</feature>
<dbReference type="InterPro" id="IPR051601">
    <property type="entry name" value="Serine_prot/Carboxylest_S33"/>
</dbReference>
<gene>
    <name evidence="6" type="ORF">HEK616_30380</name>
</gene>
<keyword evidence="2" id="KW-0732">Signal</keyword>
<organism evidence="6 7">
    <name type="scientific">Streptomyces nigrescens</name>
    <dbReference type="NCBI Taxonomy" id="1920"/>
    <lineage>
        <taxon>Bacteria</taxon>
        <taxon>Bacillati</taxon>
        <taxon>Actinomycetota</taxon>
        <taxon>Actinomycetes</taxon>
        <taxon>Kitasatosporales</taxon>
        <taxon>Streptomycetaceae</taxon>
        <taxon>Streptomyces</taxon>
    </lineage>
</organism>
<dbReference type="Pfam" id="PF00561">
    <property type="entry name" value="Abhydrolase_1"/>
    <property type="match status" value="1"/>
</dbReference>
<name>A0ABM7ZT56_STRNI</name>
<protein>
    <submittedName>
        <fullName evidence="6">Peptidase</fullName>
    </submittedName>
</protein>
<evidence type="ECO:0000256" key="3">
    <source>
        <dbReference type="ARBA" id="ARBA00022801"/>
    </source>
</evidence>
<dbReference type="Proteomes" id="UP001059597">
    <property type="component" value="Chromosome"/>
</dbReference>
<evidence type="ECO:0000259" key="5">
    <source>
        <dbReference type="Pfam" id="PF08386"/>
    </source>
</evidence>
<keyword evidence="3" id="KW-0378">Hydrolase</keyword>
<dbReference type="PANTHER" id="PTHR43248:SF29">
    <property type="entry name" value="TRIPEPTIDYL AMINOPEPTIDASE"/>
    <property type="match status" value="1"/>
</dbReference>
<comment type="similarity">
    <text evidence="1">Belongs to the peptidase S33 family.</text>
</comment>
<dbReference type="Pfam" id="PF08386">
    <property type="entry name" value="Abhydrolase_4"/>
    <property type="match status" value="1"/>
</dbReference>
<dbReference type="InterPro" id="IPR029058">
    <property type="entry name" value="AB_hydrolase_fold"/>
</dbReference>